<evidence type="ECO:0000256" key="7">
    <source>
        <dbReference type="ARBA" id="ARBA00022927"/>
    </source>
</evidence>
<evidence type="ECO:0000256" key="6">
    <source>
        <dbReference type="ARBA" id="ARBA00022692"/>
    </source>
</evidence>
<feature type="region of interest" description="Disordered" evidence="10">
    <location>
        <begin position="67"/>
        <end position="148"/>
    </location>
</feature>
<dbReference type="EMBL" id="VCQT01000045">
    <property type="protein sequence ID" value="TMW10828.1"/>
    <property type="molecule type" value="Genomic_DNA"/>
</dbReference>
<keyword evidence="6 11" id="KW-0812">Transmembrane</keyword>
<dbReference type="Gene3D" id="3.30.1150.10">
    <property type="match status" value="1"/>
</dbReference>
<organism evidence="13 14">
    <name type="scientific">Alloalcanivorax gelatiniphagus</name>
    <dbReference type="NCBI Taxonomy" id="1194167"/>
    <lineage>
        <taxon>Bacteria</taxon>
        <taxon>Pseudomonadati</taxon>
        <taxon>Pseudomonadota</taxon>
        <taxon>Gammaproteobacteria</taxon>
        <taxon>Oceanospirillales</taxon>
        <taxon>Alcanivoracaceae</taxon>
        <taxon>Alloalcanivorax</taxon>
    </lineage>
</organism>
<dbReference type="NCBIfam" id="TIGR01352">
    <property type="entry name" value="tonB_Cterm"/>
    <property type="match status" value="1"/>
</dbReference>
<evidence type="ECO:0000256" key="9">
    <source>
        <dbReference type="ARBA" id="ARBA00023136"/>
    </source>
</evidence>
<feature type="transmembrane region" description="Helical" evidence="11">
    <location>
        <begin position="12"/>
        <end position="33"/>
    </location>
</feature>
<evidence type="ECO:0000256" key="10">
    <source>
        <dbReference type="SAM" id="MobiDB-lite"/>
    </source>
</evidence>
<evidence type="ECO:0000259" key="12">
    <source>
        <dbReference type="PROSITE" id="PS52015"/>
    </source>
</evidence>
<keyword evidence="8 11" id="KW-1133">Transmembrane helix</keyword>
<evidence type="ECO:0000256" key="3">
    <source>
        <dbReference type="ARBA" id="ARBA00022448"/>
    </source>
</evidence>
<evidence type="ECO:0000256" key="5">
    <source>
        <dbReference type="ARBA" id="ARBA00022519"/>
    </source>
</evidence>
<keyword evidence="14" id="KW-1185">Reference proteome</keyword>
<evidence type="ECO:0000256" key="1">
    <source>
        <dbReference type="ARBA" id="ARBA00004383"/>
    </source>
</evidence>
<dbReference type="InterPro" id="IPR037682">
    <property type="entry name" value="TonB_C"/>
</dbReference>
<dbReference type="Proteomes" id="UP000739180">
    <property type="component" value="Unassembled WGS sequence"/>
</dbReference>
<name>A0ABY2XGP7_9GAMM</name>
<evidence type="ECO:0000256" key="8">
    <source>
        <dbReference type="ARBA" id="ARBA00022989"/>
    </source>
</evidence>
<feature type="compositionally biased region" description="Polar residues" evidence="10">
    <location>
        <begin position="94"/>
        <end position="105"/>
    </location>
</feature>
<reference evidence="13 14" key="1">
    <citation type="submission" date="2019-05" db="EMBL/GenBank/DDBJ databases">
        <title>Genome of Alcanivorax gelatiniphagus, an oil degrading marine bacteria.</title>
        <authorList>
            <person name="Kwon K.K."/>
        </authorList>
    </citation>
    <scope>NUCLEOTIDE SEQUENCE [LARGE SCALE GENOMIC DNA]</scope>
    <source>
        <strain evidence="13 14">MEBiC 08158</strain>
    </source>
</reference>
<dbReference type="InterPro" id="IPR006260">
    <property type="entry name" value="TonB/TolA_C"/>
</dbReference>
<comment type="subcellular location">
    <subcellularLocation>
        <location evidence="1">Cell inner membrane</location>
        <topology evidence="1">Single-pass membrane protein</topology>
        <orientation evidence="1">Periplasmic side</orientation>
    </subcellularLocation>
</comment>
<protein>
    <submittedName>
        <fullName evidence="13">Energy transducer TonB</fullName>
    </submittedName>
</protein>
<dbReference type="PANTHER" id="PTHR33446:SF11">
    <property type="entry name" value="TONB3"/>
    <property type="match status" value="1"/>
</dbReference>
<dbReference type="PANTHER" id="PTHR33446">
    <property type="entry name" value="PROTEIN TONB-RELATED"/>
    <property type="match status" value="1"/>
</dbReference>
<evidence type="ECO:0000313" key="14">
    <source>
        <dbReference type="Proteomes" id="UP000739180"/>
    </source>
</evidence>
<sequence>MAAPQVTAADRLGFTLFLALAVHGVVLFGVSFAPEKPRAAPNSLEVTLAMHRADKEPEEADFIAQANQAGAGDQSEKRELTTTETAPFSDPDTDTVQLQEPTTRQPRPVTRQKIIVTRARSERATDSEQSDRQEENPRRKADQENVDQLSREIASLQARLDQRKQAYAKRPRIRRLTSVSTKAHYEAAYIDTFRRRVEAAGTRHFPRQALEDNAFGGVRLMVALRANGEIEETRILESSGYPFLDQAALRSVRLAAPFEPFTAEMREHMDVLEIIRTWRFDAGRRVSSQ</sequence>
<keyword evidence="4" id="KW-1003">Cell membrane</keyword>
<evidence type="ECO:0000313" key="13">
    <source>
        <dbReference type="EMBL" id="TMW10828.1"/>
    </source>
</evidence>
<dbReference type="RefSeq" id="WP_138773664.1">
    <property type="nucleotide sequence ID" value="NZ_JBHSSX010000093.1"/>
</dbReference>
<proteinExistence type="inferred from homology"/>
<comment type="caution">
    <text evidence="13">The sequence shown here is derived from an EMBL/GenBank/DDBJ whole genome shotgun (WGS) entry which is preliminary data.</text>
</comment>
<dbReference type="InterPro" id="IPR051045">
    <property type="entry name" value="TonB-dependent_transducer"/>
</dbReference>
<keyword evidence="3" id="KW-0813">Transport</keyword>
<keyword evidence="7" id="KW-0653">Protein transport</keyword>
<accession>A0ABY2XGP7</accession>
<keyword evidence="5" id="KW-0997">Cell inner membrane</keyword>
<feature type="domain" description="TonB C-terminal" evidence="12">
    <location>
        <begin position="190"/>
        <end position="287"/>
    </location>
</feature>
<dbReference type="Pfam" id="PF03544">
    <property type="entry name" value="TonB_C"/>
    <property type="match status" value="1"/>
</dbReference>
<dbReference type="PROSITE" id="PS52015">
    <property type="entry name" value="TONB_CTD"/>
    <property type="match status" value="1"/>
</dbReference>
<gene>
    <name evidence="13" type="ORF">FGS76_16065</name>
</gene>
<evidence type="ECO:0000256" key="2">
    <source>
        <dbReference type="ARBA" id="ARBA00006555"/>
    </source>
</evidence>
<comment type="similarity">
    <text evidence="2">Belongs to the TonB family.</text>
</comment>
<feature type="compositionally biased region" description="Basic and acidic residues" evidence="10">
    <location>
        <begin position="119"/>
        <end position="143"/>
    </location>
</feature>
<evidence type="ECO:0000256" key="4">
    <source>
        <dbReference type="ARBA" id="ARBA00022475"/>
    </source>
</evidence>
<dbReference type="SUPFAM" id="SSF74653">
    <property type="entry name" value="TolA/TonB C-terminal domain"/>
    <property type="match status" value="1"/>
</dbReference>
<keyword evidence="9 11" id="KW-0472">Membrane</keyword>
<evidence type="ECO:0000256" key="11">
    <source>
        <dbReference type="SAM" id="Phobius"/>
    </source>
</evidence>